<feature type="coiled-coil region" evidence="1">
    <location>
        <begin position="83"/>
        <end position="110"/>
    </location>
</feature>
<dbReference type="Gene3D" id="1.10.287.1700">
    <property type="match status" value="1"/>
</dbReference>
<accession>A0A9D2GTI2</accession>
<evidence type="ECO:0000256" key="1">
    <source>
        <dbReference type="SAM" id="Coils"/>
    </source>
</evidence>
<comment type="caution">
    <text evidence="2">The sequence shown here is derived from an EMBL/GenBank/DDBJ whole genome shotgun (WGS) entry which is preliminary data.</text>
</comment>
<dbReference type="InterPro" id="IPR053716">
    <property type="entry name" value="Flag_assembly_chemotaxis_eff"/>
</dbReference>
<evidence type="ECO:0008006" key="4">
    <source>
        <dbReference type="Google" id="ProtNLM"/>
    </source>
</evidence>
<keyword evidence="1" id="KW-0175">Coiled coil</keyword>
<feature type="coiled-coil region" evidence="1">
    <location>
        <begin position="11"/>
        <end position="56"/>
    </location>
</feature>
<dbReference type="Proteomes" id="UP000824176">
    <property type="component" value="Unassembled WGS sequence"/>
</dbReference>
<sequence>MNKKFKLEKVLELREKALEREKIKLADLQQKEKEAREEINIVIEDIKSKNDEMEQDRAKGHFDFIEMYNKYIAVRQNDLAVCEAKLQAAVQEVNKQKEVLKKSLNDLKVMEKLKAKHLLDYAEYVKKQENMQIDEINISRGHSAE</sequence>
<dbReference type="EMBL" id="DXAQ01000115">
    <property type="protein sequence ID" value="HIZ89763.1"/>
    <property type="molecule type" value="Genomic_DNA"/>
</dbReference>
<reference evidence="2" key="2">
    <citation type="submission" date="2021-04" db="EMBL/GenBank/DDBJ databases">
        <authorList>
            <person name="Gilroy R."/>
        </authorList>
    </citation>
    <scope>NUCLEOTIDE SEQUENCE</scope>
    <source>
        <strain evidence="2">ChiW4-1371</strain>
    </source>
</reference>
<proteinExistence type="predicted"/>
<reference evidence="2" key="1">
    <citation type="journal article" date="2021" name="PeerJ">
        <title>Extensive microbial diversity within the chicken gut microbiome revealed by metagenomics and culture.</title>
        <authorList>
            <person name="Gilroy R."/>
            <person name="Ravi A."/>
            <person name="Getino M."/>
            <person name="Pursley I."/>
            <person name="Horton D.L."/>
            <person name="Alikhan N.F."/>
            <person name="Baker D."/>
            <person name="Gharbi K."/>
            <person name="Hall N."/>
            <person name="Watson M."/>
            <person name="Adriaenssens E.M."/>
            <person name="Foster-Nyarko E."/>
            <person name="Jarju S."/>
            <person name="Secka A."/>
            <person name="Antonio M."/>
            <person name="Oren A."/>
            <person name="Chaudhuri R.R."/>
            <person name="La Ragione R."/>
            <person name="Hildebrand F."/>
            <person name="Pallen M.J."/>
        </authorList>
    </citation>
    <scope>NUCLEOTIDE SEQUENCE</scope>
    <source>
        <strain evidence="2">ChiW4-1371</strain>
    </source>
</reference>
<evidence type="ECO:0000313" key="2">
    <source>
        <dbReference type="EMBL" id="HIZ89763.1"/>
    </source>
</evidence>
<protein>
    <recommendedName>
        <fullName evidence="4">Flagellar FliJ protein</fullName>
    </recommendedName>
</protein>
<name>A0A9D2GTI2_9BACT</name>
<gene>
    <name evidence="2" type="ORF">H9804_07440</name>
</gene>
<evidence type="ECO:0000313" key="3">
    <source>
        <dbReference type="Proteomes" id="UP000824176"/>
    </source>
</evidence>
<organism evidence="2 3">
    <name type="scientific">Candidatus Mucispirillum faecigallinarum</name>
    <dbReference type="NCBI Taxonomy" id="2838699"/>
    <lineage>
        <taxon>Bacteria</taxon>
        <taxon>Pseudomonadati</taxon>
        <taxon>Deferribacterota</taxon>
        <taxon>Deferribacteres</taxon>
        <taxon>Deferribacterales</taxon>
        <taxon>Mucispirillaceae</taxon>
        <taxon>Mucispirillum</taxon>
    </lineage>
</organism>
<dbReference type="AlphaFoldDB" id="A0A9D2GTI2"/>